<evidence type="ECO:0000313" key="2">
    <source>
        <dbReference type="Proteomes" id="UP000279259"/>
    </source>
</evidence>
<name>A0A427XYE9_9TREE</name>
<dbReference type="Proteomes" id="UP000279259">
    <property type="component" value="Unassembled WGS sequence"/>
</dbReference>
<accession>A0A427XYE9</accession>
<protein>
    <submittedName>
        <fullName evidence="1">Uncharacterized protein</fullName>
    </submittedName>
</protein>
<keyword evidence="2" id="KW-1185">Reference proteome</keyword>
<reference evidence="1 2" key="1">
    <citation type="submission" date="2018-11" db="EMBL/GenBank/DDBJ databases">
        <title>Genome sequence of Saitozyma podzolica DSM 27192.</title>
        <authorList>
            <person name="Aliyu H."/>
            <person name="Gorte O."/>
            <person name="Ochsenreither K."/>
        </authorList>
    </citation>
    <scope>NUCLEOTIDE SEQUENCE [LARGE SCALE GENOMIC DNA]</scope>
    <source>
        <strain evidence="1 2">DSM 27192</strain>
    </source>
</reference>
<dbReference type="EMBL" id="RSCD01000023">
    <property type="protein sequence ID" value="RSH83879.1"/>
    <property type="molecule type" value="Genomic_DNA"/>
</dbReference>
<gene>
    <name evidence="1" type="ORF">EHS25_005494</name>
</gene>
<dbReference type="AlphaFoldDB" id="A0A427XYE9"/>
<proteinExistence type="predicted"/>
<comment type="caution">
    <text evidence="1">The sequence shown here is derived from an EMBL/GenBank/DDBJ whole genome shotgun (WGS) entry which is preliminary data.</text>
</comment>
<organism evidence="1 2">
    <name type="scientific">Saitozyma podzolica</name>
    <dbReference type="NCBI Taxonomy" id="1890683"/>
    <lineage>
        <taxon>Eukaryota</taxon>
        <taxon>Fungi</taxon>
        <taxon>Dikarya</taxon>
        <taxon>Basidiomycota</taxon>
        <taxon>Agaricomycotina</taxon>
        <taxon>Tremellomycetes</taxon>
        <taxon>Tremellales</taxon>
        <taxon>Trimorphomycetaceae</taxon>
        <taxon>Saitozyma</taxon>
    </lineage>
</organism>
<evidence type="ECO:0000313" key="1">
    <source>
        <dbReference type="EMBL" id="RSH83879.1"/>
    </source>
</evidence>
<sequence>MQSFSPSPLKITYSPLLPVARAAAPSFSPPIIQTHLDTLPNAEAGPSRLAGVVGVPSLPARPTTPRIILRVDHPSSSSAPVAESGHSAVIKEQSLVLDRVLKLGSQRVRPNALFCAWNGCTAELATPDILSKVGLEAWKDEVTCI</sequence>